<evidence type="ECO:0000313" key="2">
    <source>
        <dbReference type="Proteomes" id="UP000221216"/>
    </source>
</evidence>
<dbReference type="EMBL" id="KY709296">
    <property type="protein sequence ID" value="ARM70588.1"/>
    <property type="molecule type" value="Genomic_DNA"/>
</dbReference>
<dbReference type="Proteomes" id="UP000221216">
    <property type="component" value="Segment"/>
</dbReference>
<name>A0A1W6JTI9_9CAUD</name>
<organism evidence="1 2">
    <name type="scientific">Shewanella phage SppYZU05</name>
    <dbReference type="NCBI Taxonomy" id="1970795"/>
    <lineage>
        <taxon>Viruses</taxon>
        <taxon>Duplodnaviria</taxon>
        <taxon>Heunggongvirae</taxon>
        <taxon>Uroviricota</taxon>
        <taxon>Caudoviricetes</taxon>
        <taxon>Chaseviridae</taxon>
        <taxon>Nefertitivirinae</taxon>
        <taxon>Yushanvirus</taxon>
        <taxon>Yushanvirus SppYZU05</taxon>
    </lineage>
</organism>
<sequence length="351" mass="39064">MTNVTNFATIAFTTEQQERLERTLIGHLDSGTLSEEQAMALNVTSNIVEFRNVAREVQADVTIVQNIVDFVFDNLPAIDWATLDMNPDMSEYFVCENAEQANNLRSWAELFGCEPTIKPKLTVITNVAALINTIANGTLEDAVKADQAMRDMPAQELQAGLEACSTDEITYALMRWDEVEASRPAALEKSKKFEMTAEQKELSKGFKAVVEAKQGLTSSMISLENIEAKSATSLATAIIHALEKEGFYTQWLPTMEDGTPYKHYLYSAKSANFDSRSVAVLAVQLAGILPYIDRPIAMADVAAVAVFRRRMRDIARANRFIPNMYHESIDKTEHWHAKLEAALDMAIRGAL</sequence>
<keyword evidence="2" id="KW-1185">Reference proteome</keyword>
<gene>
    <name evidence="1" type="ORF">SppYZU05_62</name>
</gene>
<reference evidence="1 2" key="1">
    <citation type="submission" date="2017-03" db="EMBL/GenBank/DDBJ databases">
        <title>Isolation of lytic bacteriophages infecting Shewanella putrefaciens and Shewanella baltica for biocontrol of fish and shrimp spoilage during chilled storage.</title>
        <authorList>
            <person name="Yang Z."/>
            <person name="Tao X."/>
            <person name="Gao L."/>
            <person name="Rao S."/>
        </authorList>
    </citation>
    <scope>NUCLEOTIDE SEQUENCE [LARGE SCALE GENOMIC DNA]</scope>
</reference>
<accession>A0A1W6JTI9</accession>
<proteinExistence type="predicted"/>
<protein>
    <submittedName>
        <fullName evidence="1">Uncharacterized protein</fullName>
    </submittedName>
</protein>
<evidence type="ECO:0000313" key="1">
    <source>
        <dbReference type="EMBL" id="ARM70588.1"/>
    </source>
</evidence>